<dbReference type="SUPFAM" id="SSF46689">
    <property type="entry name" value="Homeodomain-like"/>
    <property type="match status" value="1"/>
</dbReference>
<proteinExistence type="predicted"/>
<dbReference type="Pfam" id="PF00440">
    <property type="entry name" value="TetR_N"/>
    <property type="match status" value="1"/>
</dbReference>
<dbReference type="AlphaFoldDB" id="A0A5C4W4F1"/>
<dbReference type="Gene3D" id="1.10.357.10">
    <property type="entry name" value="Tetracycline Repressor, domain 2"/>
    <property type="match status" value="1"/>
</dbReference>
<keyword evidence="1" id="KW-0805">Transcription regulation</keyword>
<dbReference type="OrthoDB" id="3295174at2"/>
<organism evidence="4 5">
    <name type="scientific">Nonomuraea phyllanthi</name>
    <dbReference type="NCBI Taxonomy" id="2219224"/>
    <lineage>
        <taxon>Bacteria</taxon>
        <taxon>Bacillati</taxon>
        <taxon>Actinomycetota</taxon>
        <taxon>Actinomycetes</taxon>
        <taxon>Streptosporangiales</taxon>
        <taxon>Streptosporangiaceae</taxon>
        <taxon>Nonomuraea</taxon>
    </lineage>
</organism>
<comment type="caution">
    <text evidence="4">The sequence shown here is derived from an EMBL/GenBank/DDBJ whole genome shotgun (WGS) entry which is preliminary data.</text>
</comment>
<dbReference type="InterPro" id="IPR049445">
    <property type="entry name" value="TetR_SbtR-like_C"/>
</dbReference>
<protein>
    <submittedName>
        <fullName evidence="4">TetR family transcriptional regulator</fullName>
    </submittedName>
</protein>
<dbReference type="InterPro" id="IPR036271">
    <property type="entry name" value="Tet_transcr_reg_TetR-rel_C_sf"/>
</dbReference>
<evidence type="ECO:0000313" key="4">
    <source>
        <dbReference type="EMBL" id="KAB8192079.1"/>
    </source>
</evidence>
<dbReference type="EMBL" id="VDLX02000011">
    <property type="protein sequence ID" value="KAB8192079.1"/>
    <property type="molecule type" value="Genomic_DNA"/>
</dbReference>
<reference evidence="4 5" key="1">
    <citation type="submission" date="2019-10" db="EMBL/GenBank/DDBJ databases">
        <title>Nonomuraea sp. nov., isolated from Phyllanthus amarus.</title>
        <authorList>
            <person name="Klykleung N."/>
            <person name="Tanasupawat S."/>
        </authorList>
    </citation>
    <scope>NUCLEOTIDE SEQUENCE [LARGE SCALE GENOMIC DNA]</scope>
    <source>
        <strain evidence="4 5">PA1-10</strain>
    </source>
</reference>
<keyword evidence="5" id="KW-1185">Reference proteome</keyword>
<dbReference type="PANTHER" id="PTHR30055:SF234">
    <property type="entry name" value="HTH-TYPE TRANSCRIPTIONAL REGULATOR BETI"/>
    <property type="match status" value="1"/>
</dbReference>
<evidence type="ECO:0000256" key="1">
    <source>
        <dbReference type="ARBA" id="ARBA00023015"/>
    </source>
</evidence>
<evidence type="ECO:0000256" key="2">
    <source>
        <dbReference type="ARBA" id="ARBA00023125"/>
    </source>
</evidence>
<dbReference type="Pfam" id="PF21597">
    <property type="entry name" value="TetR_C_43"/>
    <property type="match status" value="1"/>
</dbReference>
<dbReference type="InterPro" id="IPR050109">
    <property type="entry name" value="HTH-type_TetR-like_transc_reg"/>
</dbReference>
<evidence type="ECO:0000313" key="5">
    <source>
        <dbReference type="Proteomes" id="UP000312512"/>
    </source>
</evidence>
<name>A0A5C4W4F1_9ACTN</name>
<keyword evidence="3" id="KW-0804">Transcription</keyword>
<evidence type="ECO:0000256" key="3">
    <source>
        <dbReference type="ARBA" id="ARBA00023163"/>
    </source>
</evidence>
<sequence>MNDADAWPTGLPVRADGRRTHEHLLVAAQKTFAEQGTDASLREVARRAGVSIATLYRHFPTREALLQTLLQHGFDKLRARAADLIASLDPGQALVAWIRELALVSARYDGLPASVMAALQDPGSTLHSSCAGLRAAADDLLARAQRSGHIRADLDADQLLAAVNAMAWATRQASWTADAGDRFLSLLIEGLTARPIRPT</sequence>
<dbReference type="PANTHER" id="PTHR30055">
    <property type="entry name" value="HTH-TYPE TRANSCRIPTIONAL REGULATOR RUTR"/>
    <property type="match status" value="1"/>
</dbReference>
<dbReference type="GO" id="GO:0000976">
    <property type="term" value="F:transcription cis-regulatory region binding"/>
    <property type="evidence" value="ECO:0007669"/>
    <property type="project" value="TreeGrafter"/>
</dbReference>
<dbReference type="PROSITE" id="PS50977">
    <property type="entry name" value="HTH_TETR_2"/>
    <property type="match status" value="1"/>
</dbReference>
<accession>A0A5C4W4F1</accession>
<dbReference type="GO" id="GO:0003700">
    <property type="term" value="F:DNA-binding transcription factor activity"/>
    <property type="evidence" value="ECO:0007669"/>
    <property type="project" value="TreeGrafter"/>
</dbReference>
<dbReference type="InterPro" id="IPR009057">
    <property type="entry name" value="Homeodomain-like_sf"/>
</dbReference>
<dbReference type="PRINTS" id="PR00455">
    <property type="entry name" value="HTHTETR"/>
</dbReference>
<dbReference type="RefSeq" id="WP_139633837.1">
    <property type="nucleotide sequence ID" value="NZ_VDLX02000011.1"/>
</dbReference>
<keyword evidence="2" id="KW-0238">DNA-binding</keyword>
<gene>
    <name evidence="4" type="ORF">FH608_029315</name>
</gene>
<dbReference type="InterPro" id="IPR001647">
    <property type="entry name" value="HTH_TetR"/>
</dbReference>
<dbReference type="Proteomes" id="UP000312512">
    <property type="component" value="Unassembled WGS sequence"/>
</dbReference>
<dbReference type="SUPFAM" id="SSF48498">
    <property type="entry name" value="Tetracyclin repressor-like, C-terminal domain"/>
    <property type="match status" value="1"/>
</dbReference>